<evidence type="ECO:0000313" key="3">
    <source>
        <dbReference type="Proteomes" id="UP000265120"/>
    </source>
</evidence>
<evidence type="ECO:0000313" key="2">
    <source>
        <dbReference type="Ensembl" id="ENSCSEP00000031586.1"/>
    </source>
</evidence>
<dbReference type="Ensembl" id="ENSCSET00000031996.1">
    <property type="protein sequence ID" value="ENSCSEP00000031586.1"/>
    <property type="gene ID" value="ENSCSEG00000020234.1"/>
</dbReference>
<feature type="chain" id="PRO_5017943548" description="Kisspeptin" evidence="1">
    <location>
        <begin position="22"/>
        <end position="105"/>
    </location>
</feature>
<evidence type="ECO:0008006" key="4">
    <source>
        <dbReference type="Google" id="ProtNLM"/>
    </source>
</evidence>
<keyword evidence="3" id="KW-1185">Reference proteome</keyword>
<dbReference type="GeneTree" id="ENSGT00940000177304"/>
<organism evidence="2 3">
    <name type="scientific">Cynoglossus semilaevis</name>
    <name type="common">Tongue sole</name>
    <dbReference type="NCBI Taxonomy" id="244447"/>
    <lineage>
        <taxon>Eukaryota</taxon>
        <taxon>Metazoa</taxon>
        <taxon>Chordata</taxon>
        <taxon>Craniata</taxon>
        <taxon>Vertebrata</taxon>
        <taxon>Euteleostomi</taxon>
        <taxon>Actinopterygii</taxon>
        <taxon>Neopterygii</taxon>
        <taxon>Teleostei</taxon>
        <taxon>Neoteleostei</taxon>
        <taxon>Acanthomorphata</taxon>
        <taxon>Carangaria</taxon>
        <taxon>Pleuronectiformes</taxon>
        <taxon>Pleuronectoidei</taxon>
        <taxon>Cynoglossidae</taxon>
        <taxon>Cynoglossinae</taxon>
        <taxon>Cynoglossus</taxon>
    </lineage>
</organism>
<dbReference type="Proteomes" id="UP000265120">
    <property type="component" value="Chromosome 11"/>
</dbReference>
<feature type="signal peptide" evidence="1">
    <location>
        <begin position="1"/>
        <end position="21"/>
    </location>
</feature>
<reference evidence="2" key="3">
    <citation type="submission" date="2025-09" db="UniProtKB">
        <authorList>
            <consortium name="Ensembl"/>
        </authorList>
    </citation>
    <scope>IDENTIFICATION</scope>
</reference>
<dbReference type="InterPro" id="IPR020207">
    <property type="entry name" value="Metastasis-suppressor_KiSS-1"/>
</dbReference>
<reference evidence="2 3" key="1">
    <citation type="journal article" date="2014" name="Nat. Genet.">
        <title>Whole-genome sequence of a flatfish provides insights into ZW sex chromosome evolution and adaptation to a benthic lifestyle.</title>
        <authorList>
            <person name="Chen S."/>
            <person name="Zhang G."/>
            <person name="Shao C."/>
            <person name="Huang Q."/>
            <person name="Liu G."/>
            <person name="Zhang P."/>
            <person name="Song W."/>
            <person name="An N."/>
            <person name="Chalopin D."/>
            <person name="Volff J.N."/>
            <person name="Hong Y."/>
            <person name="Li Q."/>
            <person name="Sha Z."/>
            <person name="Zhou H."/>
            <person name="Xie M."/>
            <person name="Yu Q."/>
            <person name="Liu Y."/>
            <person name="Xiang H."/>
            <person name="Wang N."/>
            <person name="Wu K."/>
            <person name="Yang C."/>
            <person name="Zhou Q."/>
            <person name="Liao X."/>
            <person name="Yang L."/>
            <person name="Hu Q."/>
            <person name="Zhang J."/>
            <person name="Meng L."/>
            <person name="Jin L."/>
            <person name="Tian Y."/>
            <person name="Lian J."/>
            <person name="Yang J."/>
            <person name="Miao G."/>
            <person name="Liu S."/>
            <person name="Liang Z."/>
            <person name="Yan F."/>
            <person name="Li Y."/>
            <person name="Sun B."/>
            <person name="Zhang H."/>
            <person name="Zhang J."/>
            <person name="Zhu Y."/>
            <person name="Du M."/>
            <person name="Zhao Y."/>
            <person name="Schartl M."/>
            <person name="Tang Q."/>
            <person name="Wang J."/>
        </authorList>
    </citation>
    <scope>NUCLEOTIDE SEQUENCE</scope>
</reference>
<dbReference type="AlphaFoldDB" id="A0A3P8X1L6"/>
<protein>
    <recommendedName>
        <fullName evidence="4">Kisspeptin</fullName>
    </recommendedName>
</protein>
<keyword evidence="1" id="KW-0732">Signal</keyword>
<reference evidence="2" key="2">
    <citation type="submission" date="2025-08" db="UniProtKB">
        <authorList>
            <consortium name="Ensembl"/>
        </authorList>
    </citation>
    <scope>IDENTIFICATION</scope>
</reference>
<accession>A0A3P8X1L6</accession>
<dbReference type="InParanoid" id="A0A3P8X1L6"/>
<proteinExistence type="predicted"/>
<name>A0A3P8X1L6_CYNSE</name>
<dbReference type="Pfam" id="PF15152">
    <property type="entry name" value="Kisspeptin"/>
    <property type="match status" value="1"/>
</dbReference>
<sequence>MLRLVALMMATLSTVIYNSSCLTSTHYDRDQVLLRALGDFRSTSLQQTIQHSGVNSPAEEFQRKARKVPGTQWWRSRFPLTPQAMKRHQDISSYNLNSFGLRYGK</sequence>
<evidence type="ECO:0000256" key="1">
    <source>
        <dbReference type="SAM" id="SignalP"/>
    </source>
</evidence>